<evidence type="ECO:0008006" key="4">
    <source>
        <dbReference type="Google" id="ProtNLM"/>
    </source>
</evidence>
<dbReference type="OrthoDB" id="8449931at2"/>
<protein>
    <recommendedName>
        <fullName evidence="4">Periplasmic protein</fullName>
    </recommendedName>
</protein>
<dbReference type="InterPro" id="IPR046160">
    <property type="entry name" value="DUF6162"/>
</dbReference>
<name>A0A2S3X6I4_PSEPU</name>
<keyword evidence="1" id="KW-1133">Transmembrane helix</keyword>
<evidence type="ECO:0000313" key="2">
    <source>
        <dbReference type="EMBL" id="POG11191.1"/>
    </source>
</evidence>
<organism evidence="2 3">
    <name type="scientific">Pseudomonas putida</name>
    <name type="common">Arthrobacter siderocapsulatus</name>
    <dbReference type="NCBI Taxonomy" id="303"/>
    <lineage>
        <taxon>Bacteria</taxon>
        <taxon>Pseudomonadati</taxon>
        <taxon>Pseudomonadota</taxon>
        <taxon>Gammaproteobacteria</taxon>
        <taxon>Pseudomonadales</taxon>
        <taxon>Pseudomonadaceae</taxon>
        <taxon>Pseudomonas</taxon>
    </lineage>
</organism>
<dbReference type="RefSeq" id="WP_103447948.1">
    <property type="nucleotide sequence ID" value="NZ_MINH01000019.1"/>
</dbReference>
<dbReference type="Proteomes" id="UP000237230">
    <property type="component" value="Unassembled WGS sequence"/>
</dbReference>
<comment type="caution">
    <text evidence="2">The sequence shown here is derived from an EMBL/GenBank/DDBJ whole genome shotgun (WGS) entry which is preliminary data.</text>
</comment>
<evidence type="ECO:0000313" key="3">
    <source>
        <dbReference type="Proteomes" id="UP000237230"/>
    </source>
</evidence>
<reference evidence="2 3" key="2">
    <citation type="submission" date="2018-03" db="EMBL/GenBank/DDBJ databases">
        <title>Draft genome of Pseudomonas putida strain KH-21-114.</title>
        <authorList>
            <person name="Yoshizawa S."/>
            <person name="Khan N.H."/>
            <person name="Nishimura M."/>
            <person name="Chiura H.X."/>
            <person name="Ogura Y."/>
            <person name="Hayashi T."/>
            <person name="Kogure K."/>
        </authorList>
    </citation>
    <scope>NUCLEOTIDE SEQUENCE [LARGE SCALE GENOMIC DNA]</scope>
    <source>
        <strain evidence="2 3">KH-21-114</strain>
    </source>
</reference>
<sequence length="194" mass="21002">MSSPAMRHTHVVRPAGAGHETLYVLLVSLLIVALAASVVLLRGERDDEQTIASHQIDARRDLTAAEQGIYTDLRVAFDEIQLLRDESAATPSVEILAEEGLPPFVADAGSQSRGNHQWQWLASGAYLGRSQAPHVAGSFLMILPAADSAEVDVWLRRDSTAVLPDDLGQAALIAAGWQQVVSHYDAGVTREHRH</sequence>
<feature type="transmembrane region" description="Helical" evidence="1">
    <location>
        <begin position="22"/>
        <end position="41"/>
    </location>
</feature>
<proteinExistence type="predicted"/>
<dbReference type="AlphaFoldDB" id="A0A2S3X6I4"/>
<evidence type="ECO:0000256" key="1">
    <source>
        <dbReference type="SAM" id="Phobius"/>
    </source>
</evidence>
<reference evidence="2 3" key="1">
    <citation type="submission" date="2016-08" db="EMBL/GenBank/DDBJ databases">
        <authorList>
            <person name="Seilhamer J.J."/>
        </authorList>
    </citation>
    <scope>NUCLEOTIDE SEQUENCE [LARGE SCALE GENOMIC DNA]</scope>
    <source>
        <strain evidence="2 3">KH-21-114</strain>
    </source>
</reference>
<gene>
    <name evidence="2" type="ORF">BGP84_16155</name>
</gene>
<dbReference type="EMBL" id="MINH01000019">
    <property type="protein sequence ID" value="POG11191.1"/>
    <property type="molecule type" value="Genomic_DNA"/>
</dbReference>
<keyword evidence="1" id="KW-0472">Membrane</keyword>
<accession>A0A2S3X6I4</accession>
<keyword evidence="1" id="KW-0812">Transmembrane</keyword>
<dbReference type="Pfam" id="PF19659">
    <property type="entry name" value="DUF6162"/>
    <property type="match status" value="1"/>
</dbReference>